<gene>
    <name evidence="2" type="ORF">DR864_26975</name>
</gene>
<evidence type="ECO:0000313" key="3">
    <source>
        <dbReference type="Proteomes" id="UP000251993"/>
    </source>
</evidence>
<dbReference type="RefSeq" id="WP_114069880.1">
    <property type="nucleotide sequence ID" value="NZ_CP030850.1"/>
</dbReference>
<organism evidence="2 3">
    <name type="scientific">Runella rosea</name>
    <dbReference type="NCBI Taxonomy" id="2259595"/>
    <lineage>
        <taxon>Bacteria</taxon>
        <taxon>Pseudomonadati</taxon>
        <taxon>Bacteroidota</taxon>
        <taxon>Cytophagia</taxon>
        <taxon>Cytophagales</taxon>
        <taxon>Spirosomataceae</taxon>
        <taxon>Runella</taxon>
    </lineage>
</organism>
<reference evidence="2 3" key="1">
    <citation type="submission" date="2018-07" db="EMBL/GenBank/DDBJ databases">
        <title>Genome sequencing of Runella.</title>
        <authorList>
            <person name="Baek M.-G."/>
            <person name="Yi H."/>
        </authorList>
    </citation>
    <scope>NUCLEOTIDE SEQUENCE [LARGE SCALE GENOMIC DNA]</scope>
    <source>
        <strain evidence="2 3">HYN0085</strain>
    </source>
</reference>
<sequence length="142" mass="15411">MYPPHLVAPMKEDLTSVGFQQLTDAADVDNFMANAKGVSLVVVNSVCGCAAGACRPGVKAALAFSDQKPDNLVTVFAGVDQEATAKMREYLLPYPPSSPSIAIFKDDELVHFIERHHIEGRNAKMIAEHLVMAFEEFCGEKA</sequence>
<dbReference type="PANTHER" id="PTHR40052">
    <property type="entry name" value="UPF0403 PROTEIN YQIW-RELATED"/>
    <property type="match status" value="1"/>
</dbReference>
<evidence type="ECO:0000256" key="1">
    <source>
        <dbReference type="ARBA" id="ARBA00038305"/>
    </source>
</evidence>
<dbReference type="OrthoDB" id="9793981at2"/>
<evidence type="ECO:0000313" key="2">
    <source>
        <dbReference type="EMBL" id="AXE21119.1"/>
    </source>
</evidence>
<dbReference type="Gene3D" id="3.40.30.10">
    <property type="entry name" value="Glutaredoxin"/>
    <property type="match status" value="1"/>
</dbReference>
<dbReference type="InterPro" id="IPR009474">
    <property type="entry name" value="BrxB/BrxA"/>
</dbReference>
<name>A0A344TR48_9BACT</name>
<protein>
    <submittedName>
        <fullName evidence="2">BrxA/BrxB family bacilliredoxin</fullName>
    </submittedName>
</protein>
<dbReference type="AlphaFoldDB" id="A0A344TR48"/>
<dbReference type="NCBIfam" id="TIGR04191">
    <property type="entry name" value="YphP_YqiW"/>
    <property type="match status" value="1"/>
</dbReference>
<dbReference type="Proteomes" id="UP000251993">
    <property type="component" value="Chromosome"/>
</dbReference>
<dbReference type="EMBL" id="CP030850">
    <property type="protein sequence ID" value="AXE21119.1"/>
    <property type="molecule type" value="Genomic_DNA"/>
</dbReference>
<keyword evidence="3" id="KW-1185">Reference proteome</keyword>
<dbReference type="KEGG" id="run:DR864_26975"/>
<dbReference type="PANTHER" id="PTHR40052:SF2">
    <property type="entry name" value="BACILLIREDOXIN BRXA"/>
    <property type="match status" value="1"/>
</dbReference>
<accession>A0A344TR48</accession>
<comment type="similarity">
    <text evidence="1">Belongs to the bacilliredoxin family.</text>
</comment>
<proteinExistence type="inferred from homology"/>
<dbReference type="Pfam" id="PF06491">
    <property type="entry name" value="Disulph_isomer"/>
    <property type="match status" value="1"/>
</dbReference>